<dbReference type="PANTHER" id="PTHR12786:SF1">
    <property type="entry name" value="SPLICING REGULATOR SDE2"/>
    <property type="match status" value="1"/>
</dbReference>
<dbReference type="OrthoDB" id="547031at2759"/>
<dbReference type="GeneID" id="42001345"/>
<sequence>MEYGQAIISVPSSHPICISHLPLTTSFESLQLAISNHESWLANLDWYISTIGGRILSPDSHIFTEYDNETHLALCFRLPGGKGGFGSQLRAQGGRMASQRSTNFEACRDLSGRRLKTVNDAKKLAEYMEKEPEREREKQDKIKKKIADGLKVREVPVKGPSLSKEYVEALEKTAEDVKSAVAKAMAKSSDGKPKSTSSAPTVVKPAPAKKIWQVPKLNDDEDSDEEEEELPPVDPKGKGKAVPKRKAKDEHIDAPTIKKNKK</sequence>
<dbReference type="InterPro" id="IPR053822">
    <property type="entry name" value="SDE2-like_dom"/>
</dbReference>
<keyword evidence="4" id="KW-0963">Cytoplasm</keyword>
<evidence type="ECO:0000256" key="8">
    <source>
        <dbReference type="ARBA" id="ARBA00023306"/>
    </source>
</evidence>
<dbReference type="PANTHER" id="PTHR12786">
    <property type="entry name" value="SPLICING FACTOR SF3A-RELATED"/>
    <property type="match status" value="1"/>
</dbReference>
<dbReference type="GO" id="GO:0005634">
    <property type="term" value="C:nucleus"/>
    <property type="evidence" value="ECO:0007669"/>
    <property type="project" value="UniProtKB-SubCell"/>
</dbReference>
<protein>
    <recommendedName>
        <fullName evidence="10">SDE2-like domain-containing protein</fullName>
    </recommendedName>
</protein>
<keyword evidence="7" id="KW-0539">Nucleus</keyword>
<comment type="subcellular location">
    <subcellularLocation>
        <location evidence="2">Cytoplasm</location>
    </subcellularLocation>
    <subcellularLocation>
        <location evidence="1">Nucleus</location>
    </subcellularLocation>
</comment>
<dbReference type="EMBL" id="QEAO01000001">
    <property type="protein sequence ID" value="TPX38323.1"/>
    <property type="molecule type" value="Genomic_DNA"/>
</dbReference>
<dbReference type="Proteomes" id="UP000319731">
    <property type="component" value="Unassembled WGS sequence"/>
</dbReference>
<keyword evidence="8" id="KW-0131">Cell cycle</keyword>
<comment type="similarity">
    <text evidence="3">Belongs to the SDE2 family.</text>
</comment>
<evidence type="ECO:0000256" key="7">
    <source>
        <dbReference type="ARBA" id="ARBA00023242"/>
    </source>
</evidence>
<evidence type="ECO:0000256" key="2">
    <source>
        <dbReference type="ARBA" id="ARBA00004496"/>
    </source>
</evidence>
<dbReference type="AlphaFoldDB" id="A0A507CKG7"/>
<evidence type="ECO:0000256" key="1">
    <source>
        <dbReference type="ARBA" id="ARBA00004123"/>
    </source>
</evidence>
<evidence type="ECO:0000256" key="5">
    <source>
        <dbReference type="ARBA" id="ARBA00022664"/>
    </source>
</evidence>
<comment type="caution">
    <text evidence="11">The sequence shown here is derived from an EMBL/GenBank/DDBJ whole genome shotgun (WGS) entry which is preliminary data.</text>
</comment>
<evidence type="ECO:0000256" key="6">
    <source>
        <dbReference type="ARBA" id="ARBA00023187"/>
    </source>
</evidence>
<proteinExistence type="inferred from homology"/>
<evidence type="ECO:0000313" key="11">
    <source>
        <dbReference type="EMBL" id="TPX38323.1"/>
    </source>
</evidence>
<dbReference type="RefSeq" id="XP_031028037.1">
    <property type="nucleotide sequence ID" value="XM_031166048.1"/>
</dbReference>
<evidence type="ECO:0000256" key="3">
    <source>
        <dbReference type="ARBA" id="ARBA00008726"/>
    </source>
</evidence>
<name>A0A507CKG7_9FUNG</name>
<feature type="region of interest" description="Disordered" evidence="9">
    <location>
        <begin position="183"/>
        <end position="262"/>
    </location>
</feature>
<evidence type="ECO:0000256" key="9">
    <source>
        <dbReference type="SAM" id="MobiDB-lite"/>
    </source>
</evidence>
<dbReference type="InterPro" id="IPR051421">
    <property type="entry name" value="RNA_Proc_DNA_Dmg_Regulator"/>
</dbReference>
<evidence type="ECO:0000256" key="4">
    <source>
        <dbReference type="ARBA" id="ARBA00022490"/>
    </source>
</evidence>
<feature type="compositionally biased region" description="Acidic residues" evidence="9">
    <location>
        <begin position="219"/>
        <end position="231"/>
    </location>
</feature>
<dbReference type="GO" id="GO:0008380">
    <property type="term" value="P:RNA splicing"/>
    <property type="evidence" value="ECO:0007669"/>
    <property type="project" value="UniProtKB-KW"/>
</dbReference>
<gene>
    <name evidence="11" type="ORF">SmJEL517_g00118</name>
</gene>
<keyword evidence="5" id="KW-0507">mRNA processing</keyword>
<dbReference type="GO" id="GO:0006397">
    <property type="term" value="P:mRNA processing"/>
    <property type="evidence" value="ECO:0007669"/>
    <property type="project" value="UniProtKB-KW"/>
</dbReference>
<keyword evidence="12" id="KW-1185">Reference proteome</keyword>
<evidence type="ECO:0000313" key="12">
    <source>
        <dbReference type="Proteomes" id="UP000319731"/>
    </source>
</evidence>
<accession>A0A507CKG7</accession>
<feature type="domain" description="SDE2-like" evidence="10">
    <location>
        <begin position="80"/>
        <end position="182"/>
    </location>
</feature>
<dbReference type="STRING" id="1806994.A0A507CKG7"/>
<organism evidence="11 12">
    <name type="scientific">Synchytrium microbalum</name>
    <dbReference type="NCBI Taxonomy" id="1806994"/>
    <lineage>
        <taxon>Eukaryota</taxon>
        <taxon>Fungi</taxon>
        <taxon>Fungi incertae sedis</taxon>
        <taxon>Chytridiomycota</taxon>
        <taxon>Chytridiomycota incertae sedis</taxon>
        <taxon>Chytridiomycetes</taxon>
        <taxon>Synchytriales</taxon>
        <taxon>Synchytriaceae</taxon>
        <taxon>Synchytrium</taxon>
    </lineage>
</organism>
<dbReference type="GO" id="GO:0005737">
    <property type="term" value="C:cytoplasm"/>
    <property type="evidence" value="ECO:0007669"/>
    <property type="project" value="UniProtKB-SubCell"/>
</dbReference>
<evidence type="ECO:0000259" key="10">
    <source>
        <dbReference type="Pfam" id="PF22782"/>
    </source>
</evidence>
<keyword evidence="6" id="KW-0508">mRNA splicing</keyword>
<reference evidence="11 12" key="1">
    <citation type="journal article" date="2019" name="Sci. Rep.">
        <title>Comparative genomics of chytrid fungi reveal insights into the obligate biotrophic and pathogenic lifestyle of Synchytrium endobioticum.</title>
        <authorList>
            <person name="van de Vossenberg B.T.L.H."/>
            <person name="Warris S."/>
            <person name="Nguyen H.D.T."/>
            <person name="van Gent-Pelzer M.P.E."/>
            <person name="Joly D.L."/>
            <person name="van de Geest H.C."/>
            <person name="Bonants P.J.M."/>
            <person name="Smith D.S."/>
            <person name="Levesque C.A."/>
            <person name="van der Lee T.A.J."/>
        </authorList>
    </citation>
    <scope>NUCLEOTIDE SEQUENCE [LARGE SCALE GENOMIC DNA]</scope>
    <source>
        <strain evidence="11 12">JEL517</strain>
    </source>
</reference>
<dbReference type="Pfam" id="PF22782">
    <property type="entry name" value="SDE2"/>
    <property type="match status" value="1"/>
</dbReference>